<name>A0ABM1B9S1_LIMPO</name>
<organism evidence="6 7">
    <name type="scientific">Limulus polyphemus</name>
    <name type="common">Atlantic horseshoe crab</name>
    <dbReference type="NCBI Taxonomy" id="6850"/>
    <lineage>
        <taxon>Eukaryota</taxon>
        <taxon>Metazoa</taxon>
        <taxon>Ecdysozoa</taxon>
        <taxon>Arthropoda</taxon>
        <taxon>Chelicerata</taxon>
        <taxon>Merostomata</taxon>
        <taxon>Xiphosura</taxon>
        <taxon>Limulidae</taxon>
        <taxon>Limulus</taxon>
    </lineage>
</organism>
<evidence type="ECO:0000256" key="1">
    <source>
        <dbReference type="ARBA" id="ARBA00004123"/>
    </source>
</evidence>
<keyword evidence="2 5" id="KW-0853">WD repeat</keyword>
<keyword evidence="3" id="KW-0677">Repeat</keyword>
<dbReference type="RefSeq" id="XP_022245271.1">
    <property type="nucleotide sequence ID" value="XM_022389563.1"/>
</dbReference>
<evidence type="ECO:0000256" key="4">
    <source>
        <dbReference type="ARBA" id="ARBA00023242"/>
    </source>
</evidence>
<proteinExistence type="predicted"/>
<evidence type="ECO:0000256" key="2">
    <source>
        <dbReference type="ARBA" id="ARBA00022574"/>
    </source>
</evidence>
<evidence type="ECO:0000313" key="9">
    <source>
        <dbReference type="RefSeq" id="XP_022245271.1"/>
    </source>
</evidence>
<dbReference type="PANTHER" id="PTHR22652">
    <property type="entry name" value="NUCLEOPORIN NUP43"/>
    <property type="match status" value="1"/>
</dbReference>
<dbReference type="Proteomes" id="UP000694941">
    <property type="component" value="Unplaced"/>
</dbReference>
<keyword evidence="6" id="KW-1185">Reference proteome</keyword>
<feature type="repeat" description="WD" evidence="5">
    <location>
        <begin position="215"/>
        <end position="257"/>
    </location>
</feature>
<evidence type="ECO:0000256" key="3">
    <source>
        <dbReference type="ARBA" id="ARBA00022737"/>
    </source>
</evidence>
<dbReference type="SUPFAM" id="SSF50978">
    <property type="entry name" value="WD40 repeat-like"/>
    <property type="match status" value="1"/>
</dbReference>
<dbReference type="InterPro" id="IPR001680">
    <property type="entry name" value="WD40_rpt"/>
</dbReference>
<reference evidence="7 8" key="1">
    <citation type="submission" date="2025-05" db="UniProtKB">
        <authorList>
            <consortium name="RefSeq"/>
        </authorList>
    </citation>
    <scope>IDENTIFICATION</scope>
    <source>
        <tissue evidence="7 8">Muscle</tissue>
    </source>
</reference>
<evidence type="ECO:0000313" key="8">
    <source>
        <dbReference type="RefSeq" id="XP_022245270.1"/>
    </source>
</evidence>
<gene>
    <name evidence="7 8 9 10" type="primary">LOC106462334</name>
</gene>
<dbReference type="PANTHER" id="PTHR22652:SF0">
    <property type="entry name" value="NUCLEOPORIN NUP43"/>
    <property type="match status" value="1"/>
</dbReference>
<dbReference type="InterPro" id="IPR015943">
    <property type="entry name" value="WD40/YVTN_repeat-like_dom_sf"/>
</dbReference>
<evidence type="ECO:0000256" key="5">
    <source>
        <dbReference type="PROSITE-ProRule" id="PRU00221"/>
    </source>
</evidence>
<dbReference type="InterPro" id="IPR036322">
    <property type="entry name" value="WD40_repeat_dom_sf"/>
</dbReference>
<dbReference type="PROSITE" id="PS50082">
    <property type="entry name" value="WD_REPEATS_2"/>
    <property type="match status" value="2"/>
</dbReference>
<sequence>MSEVCVKFVSRKVSKARWQPIHRDSLQHEKPHIFVSGSWDDEDNAVCMWHCPETIIDGMKIENEDQVKNVEIEPRLLCEIPHHGDVTDLKFLSGDILAAASATGSLTLIKSHRNQTLKVQHVWEGVHHYLKNPAQCTGIATRKDEICTVGEDGRLVVLNITRKQHSREIDKADSCSLTCVSYLSQQEVIVGNIRGHLKMWDMRSNSDSPNRILLLSGDQISITCMNQHPSQFHVLATGTEDGSLCIWDMRQESRPVTILNAHASSMMEVRFHPTNPNHLFTSSLDGAVWQWNASGLKTAPLNITGTPRGSGLSTINQSGLGNPWLICDASKHRLEIDSLLPPFVKAVNSLDVEDTVLVCGTDSEAVYLVTGLNV</sequence>
<dbReference type="PROSITE" id="PS00678">
    <property type="entry name" value="WD_REPEATS_1"/>
    <property type="match status" value="1"/>
</dbReference>
<keyword evidence="4" id="KW-0539">Nucleus</keyword>
<dbReference type="SMART" id="SM00320">
    <property type="entry name" value="WD40"/>
    <property type="match status" value="5"/>
</dbReference>
<dbReference type="RefSeq" id="XP_013777702.1">
    <property type="nucleotide sequence ID" value="XM_013922248.2"/>
</dbReference>
<feature type="repeat" description="WD" evidence="5">
    <location>
        <begin position="259"/>
        <end position="292"/>
    </location>
</feature>
<protein>
    <submittedName>
        <fullName evidence="7 8">Nucleoporin Nup43-like isoform X1</fullName>
    </submittedName>
    <submittedName>
        <fullName evidence="10">Nucleoporin Nup43-like isoform X2</fullName>
    </submittedName>
</protein>
<dbReference type="InterPro" id="IPR019775">
    <property type="entry name" value="WD40_repeat_CS"/>
</dbReference>
<dbReference type="Pfam" id="PF00400">
    <property type="entry name" value="WD40"/>
    <property type="match status" value="2"/>
</dbReference>
<dbReference type="RefSeq" id="XP_022245272.1">
    <property type="nucleotide sequence ID" value="XM_022389564.1"/>
</dbReference>
<comment type="subcellular location">
    <subcellularLocation>
        <location evidence="1">Nucleus</location>
    </subcellularLocation>
</comment>
<evidence type="ECO:0000313" key="10">
    <source>
        <dbReference type="RefSeq" id="XP_022245272.1"/>
    </source>
</evidence>
<accession>A0ABM1B9S1</accession>
<dbReference type="GeneID" id="106462334"/>
<evidence type="ECO:0000313" key="7">
    <source>
        <dbReference type="RefSeq" id="XP_013777702.1"/>
    </source>
</evidence>
<dbReference type="RefSeq" id="XP_022245270.1">
    <property type="nucleotide sequence ID" value="XM_022389562.1"/>
</dbReference>
<dbReference type="Gene3D" id="2.130.10.10">
    <property type="entry name" value="YVTN repeat-like/Quinoprotein amine dehydrogenase"/>
    <property type="match status" value="1"/>
</dbReference>
<evidence type="ECO:0000313" key="6">
    <source>
        <dbReference type="Proteomes" id="UP000694941"/>
    </source>
</evidence>